<dbReference type="EMBL" id="KK583205">
    <property type="protein sequence ID" value="KDO29613.1"/>
    <property type="molecule type" value="Genomic_DNA"/>
</dbReference>
<dbReference type="AlphaFoldDB" id="A0A067CGI7"/>
<feature type="transmembrane region" description="Helical" evidence="3">
    <location>
        <begin position="171"/>
        <end position="189"/>
    </location>
</feature>
<dbReference type="PANTHER" id="PTHR10582:SF2">
    <property type="entry name" value="INACTIVE"/>
    <property type="match status" value="1"/>
</dbReference>
<feature type="transmembrane region" description="Helical" evidence="3">
    <location>
        <begin position="389"/>
        <end position="409"/>
    </location>
</feature>
<feature type="region of interest" description="Disordered" evidence="2">
    <location>
        <begin position="106"/>
        <end position="129"/>
    </location>
</feature>
<accession>A0A067CGI7</accession>
<evidence type="ECO:0000256" key="3">
    <source>
        <dbReference type="SAM" id="Phobius"/>
    </source>
</evidence>
<dbReference type="PANTHER" id="PTHR10582">
    <property type="entry name" value="TRANSIENT RECEPTOR POTENTIAL ION CHANNEL PROTEIN"/>
    <property type="match status" value="1"/>
</dbReference>
<dbReference type="GO" id="GO:0098703">
    <property type="term" value="P:calcium ion import across plasma membrane"/>
    <property type="evidence" value="ECO:0007669"/>
    <property type="project" value="TreeGrafter"/>
</dbReference>
<keyword evidence="1" id="KW-0677">Repeat</keyword>
<feature type="transmembrane region" description="Helical" evidence="3">
    <location>
        <begin position="201"/>
        <end position="222"/>
    </location>
</feature>
<evidence type="ECO:0000313" key="5">
    <source>
        <dbReference type="Proteomes" id="UP000030745"/>
    </source>
</evidence>
<dbReference type="GeneID" id="24127956"/>
<feature type="region of interest" description="Disordered" evidence="2">
    <location>
        <begin position="1"/>
        <end position="23"/>
    </location>
</feature>
<dbReference type="VEuPathDB" id="FungiDB:SPRG_05566"/>
<dbReference type="GO" id="GO:0005886">
    <property type="term" value="C:plasma membrane"/>
    <property type="evidence" value="ECO:0007669"/>
    <property type="project" value="TreeGrafter"/>
</dbReference>
<proteinExistence type="predicted"/>
<reference evidence="4 5" key="1">
    <citation type="journal article" date="2013" name="PLoS Genet.">
        <title>Distinctive expansion of potential virulence genes in the genome of the oomycete fish pathogen Saprolegnia parasitica.</title>
        <authorList>
            <person name="Jiang R.H."/>
            <person name="de Bruijn I."/>
            <person name="Haas B.J."/>
            <person name="Belmonte R."/>
            <person name="Lobach L."/>
            <person name="Christie J."/>
            <person name="van den Ackerveken G."/>
            <person name="Bottin A."/>
            <person name="Bulone V."/>
            <person name="Diaz-Moreno S.M."/>
            <person name="Dumas B."/>
            <person name="Fan L."/>
            <person name="Gaulin E."/>
            <person name="Govers F."/>
            <person name="Grenville-Briggs L.J."/>
            <person name="Horner N.R."/>
            <person name="Levin J.Z."/>
            <person name="Mammella M."/>
            <person name="Meijer H.J."/>
            <person name="Morris P."/>
            <person name="Nusbaum C."/>
            <person name="Oome S."/>
            <person name="Phillips A.J."/>
            <person name="van Rooyen D."/>
            <person name="Rzeszutek E."/>
            <person name="Saraiva M."/>
            <person name="Secombes C.J."/>
            <person name="Seidl M.F."/>
            <person name="Snel B."/>
            <person name="Stassen J.H."/>
            <person name="Sykes S."/>
            <person name="Tripathy S."/>
            <person name="van den Berg H."/>
            <person name="Vega-Arreguin J.C."/>
            <person name="Wawra S."/>
            <person name="Young S.K."/>
            <person name="Zeng Q."/>
            <person name="Dieguez-Uribeondo J."/>
            <person name="Russ C."/>
            <person name="Tyler B.M."/>
            <person name="van West P."/>
        </authorList>
    </citation>
    <scope>NUCLEOTIDE SEQUENCE [LARGE SCALE GENOMIC DNA]</scope>
    <source>
        <strain evidence="4 5">CBS 223.65</strain>
    </source>
</reference>
<name>A0A067CGI7_SAPPC</name>
<dbReference type="GO" id="GO:0005216">
    <property type="term" value="F:monoatomic ion channel activity"/>
    <property type="evidence" value="ECO:0007669"/>
    <property type="project" value="InterPro"/>
</dbReference>
<keyword evidence="3" id="KW-0812">Transmembrane</keyword>
<evidence type="ECO:0000256" key="1">
    <source>
        <dbReference type="ARBA" id="ARBA00022737"/>
    </source>
</evidence>
<gene>
    <name evidence="4" type="ORF">SPRG_05566</name>
</gene>
<feature type="transmembrane region" description="Helical" evidence="3">
    <location>
        <begin position="331"/>
        <end position="349"/>
    </location>
</feature>
<dbReference type="InterPro" id="IPR024862">
    <property type="entry name" value="TRPV"/>
</dbReference>
<dbReference type="RefSeq" id="XP_012199673.1">
    <property type="nucleotide sequence ID" value="XM_012344283.1"/>
</dbReference>
<protein>
    <recommendedName>
        <fullName evidence="6">Ion transport domain-containing protein</fullName>
    </recommendedName>
</protein>
<evidence type="ECO:0000256" key="2">
    <source>
        <dbReference type="SAM" id="MobiDB-lite"/>
    </source>
</evidence>
<feature type="transmembrane region" description="Helical" evidence="3">
    <location>
        <begin position="421"/>
        <end position="444"/>
    </location>
</feature>
<evidence type="ECO:0008006" key="6">
    <source>
        <dbReference type="Google" id="ProtNLM"/>
    </source>
</evidence>
<sequence length="576" mass="65943">MLEEQPSPRYNEPQPEDIDGDRPTERCTIEELHIDMDDQHAQMPNLGVDEYLQRLVSAIDQTRGPNEAPSDFYNRRIATLATAETLLDECLEMDRKRKFVNLHLDRQDEPSQESTQALTQGSNDSGSTELRDFEDKAIMTRKKKLLDHPVMRVAVHLKWQVFGLRMYCEQLLMYWLLLFTMVLSLSMGLGVSPESTYNDLFIGWLTTCSFLIIAAFATRFLSWKTNWTMFGRINNTFLGLSVLYFYVFEIRELAADEDGPDATKGFLHVHSHYCVVVPARFVKSAIDLLRGKSTSPYLESYWNRIQLPTFVFVLIYVFCEFTAPFSANMRTYAGIPAVSLLWVMGLQYLEVFGSISYLLPMMRHMICGYTCAYYLLFKTQGNDPVFAPYATVPQCFVTTYLVTFAQINLEPFKALRTPSQYMLGYLLLLTHATISIVMLLNVLIAMMNKTMGNYLEEAKHEARVTFAECVLRMEKTKTFETTDEDFEAVVDEEKIGTLLEHTRQHREVSLAANRCATCCVNEAREAHKESLLSAIHERDIILRAIYGGGKHVHNAVAMLDAKITAVSGRDDWTKNK</sequence>
<keyword evidence="3" id="KW-1133">Transmembrane helix</keyword>
<feature type="compositionally biased region" description="Polar residues" evidence="2">
    <location>
        <begin position="112"/>
        <end position="128"/>
    </location>
</feature>
<evidence type="ECO:0000313" key="4">
    <source>
        <dbReference type="EMBL" id="KDO29613.1"/>
    </source>
</evidence>
<dbReference type="Proteomes" id="UP000030745">
    <property type="component" value="Unassembled WGS sequence"/>
</dbReference>
<organism evidence="4 5">
    <name type="scientific">Saprolegnia parasitica (strain CBS 223.65)</name>
    <dbReference type="NCBI Taxonomy" id="695850"/>
    <lineage>
        <taxon>Eukaryota</taxon>
        <taxon>Sar</taxon>
        <taxon>Stramenopiles</taxon>
        <taxon>Oomycota</taxon>
        <taxon>Saprolegniomycetes</taxon>
        <taxon>Saprolegniales</taxon>
        <taxon>Saprolegniaceae</taxon>
        <taxon>Saprolegnia</taxon>
    </lineage>
</organism>
<dbReference type="KEGG" id="spar:SPRG_05566"/>
<keyword evidence="5" id="KW-1185">Reference proteome</keyword>
<keyword evidence="3" id="KW-0472">Membrane</keyword>